<proteinExistence type="predicted"/>
<evidence type="ECO:0000313" key="1">
    <source>
        <dbReference type="EMBL" id="GFJ83813.1"/>
    </source>
</evidence>
<evidence type="ECO:0000313" key="2">
    <source>
        <dbReference type="Proteomes" id="UP000482800"/>
    </source>
</evidence>
<accession>A0A6V8KF17</accession>
<reference evidence="1 2" key="2">
    <citation type="submission" date="2020-03" db="EMBL/GenBank/DDBJ databases">
        <authorList>
            <person name="Ichikawa N."/>
            <person name="Kimura A."/>
            <person name="Kitahashi Y."/>
            <person name="Uohara A."/>
        </authorList>
    </citation>
    <scope>NUCLEOTIDE SEQUENCE [LARGE SCALE GENOMIC DNA]</scope>
    <source>
        <strain evidence="1 2">NBRC 108639</strain>
    </source>
</reference>
<organism evidence="1 2">
    <name type="scientific">Phytohabitans houttuyneae</name>
    <dbReference type="NCBI Taxonomy" id="1076126"/>
    <lineage>
        <taxon>Bacteria</taxon>
        <taxon>Bacillati</taxon>
        <taxon>Actinomycetota</taxon>
        <taxon>Actinomycetes</taxon>
        <taxon>Micromonosporales</taxon>
        <taxon>Micromonosporaceae</taxon>
    </lineage>
</organism>
<dbReference type="Proteomes" id="UP000482800">
    <property type="component" value="Unassembled WGS sequence"/>
</dbReference>
<sequence>MDGATVGAAILPLVGVALGTAGTLTGQYLATRGESRRHADQRAAAARAERKEAIVAFLDAVQRVEQVVDDRMHRVPPDDASVHDLLHALWLSKKLLELVCSFGLASVAHKYTSTLHSLASSSAGGSPARQKEYRAEFMEAARNELGIDGPRLYPAIRTGSKPAHQPSVTGLSS</sequence>
<keyword evidence="2" id="KW-1185">Reference proteome</keyword>
<gene>
    <name evidence="1" type="ORF">Phou_079930</name>
</gene>
<protein>
    <submittedName>
        <fullName evidence="1">Uncharacterized protein</fullName>
    </submittedName>
</protein>
<dbReference type="RefSeq" id="WP_173066706.1">
    <property type="nucleotide sequence ID" value="NZ_BAABGO010000033.1"/>
</dbReference>
<dbReference type="EMBL" id="BLPF01000003">
    <property type="protein sequence ID" value="GFJ83813.1"/>
    <property type="molecule type" value="Genomic_DNA"/>
</dbReference>
<reference evidence="1 2" key="1">
    <citation type="submission" date="2020-03" db="EMBL/GenBank/DDBJ databases">
        <title>Whole genome shotgun sequence of Phytohabitans houttuyneae NBRC 108639.</title>
        <authorList>
            <person name="Komaki H."/>
            <person name="Tamura T."/>
        </authorList>
    </citation>
    <scope>NUCLEOTIDE SEQUENCE [LARGE SCALE GENOMIC DNA]</scope>
    <source>
        <strain evidence="1 2">NBRC 108639</strain>
    </source>
</reference>
<name>A0A6V8KF17_9ACTN</name>
<comment type="caution">
    <text evidence="1">The sequence shown here is derived from an EMBL/GenBank/DDBJ whole genome shotgun (WGS) entry which is preliminary data.</text>
</comment>
<dbReference type="AlphaFoldDB" id="A0A6V8KF17"/>